<sequence length="410" mass="46234">MQCDPIVYDVSNVSSYVVNAMGSRCLSDAILIPTAITYSIIFIVGTIGNICTCLVVIRNKSMHTHTNVYLVSLALSDLLVLFLGLPMEFYAVIGTSYPYEFGEWICKGRAYLIEFTSYASILVICSFTVERWLAICHPLRSQFAPKISRAYMTVIIMWIISAFAALPIGHIVIINRLPLPPWGMDQPWTSLVSDDFKTVKDTEFCAMDVTEHELQKRLIYIAFLAFFMAPALLITMMYSHIAMRIASNDSLLGVVKEARMKANQNVIKMLISVVVSFFLCWLPFHIQRLLSLFITDHEGNVSSAVETVASLVYFISGCCYYSNSAINPILYNLFSQKYRKAFSSTILGNKITKKIRPQWYTAKSSAFSRRSNLDNSSHGHRTTGNSTKRLIPQKQRYLDCSDIKTAAILV</sequence>
<accession>A0ABR1CH34</accession>
<evidence type="ECO:0000259" key="10">
    <source>
        <dbReference type="PROSITE" id="PS50262"/>
    </source>
</evidence>
<comment type="caution">
    <text evidence="11">The sequence shown here is derived from an EMBL/GenBank/DDBJ whole genome shotgun (WGS) entry which is preliminary data.</text>
</comment>
<evidence type="ECO:0000313" key="12">
    <source>
        <dbReference type="Proteomes" id="UP001303046"/>
    </source>
</evidence>
<dbReference type="InterPro" id="IPR000276">
    <property type="entry name" value="GPCR_Rhodpsn"/>
</dbReference>
<dbReference type="Pfam" id="PF00001">
    <property type="entry name" value="7tm_1"/>
    <property type="match status" value="1"/>
</dbReference>
<dbReference type="PROSITE" id="PS00237">
    <property type="entry name" value="G_PROTEIN_RECEP_F1_1"/>
    <property type="match status" value="1"/>
</dbReference>
<feature type="transmembrane region" description="Helical" evidence="9">
    <location>
        <begin position="69"/>
        <end position="90"/>
    </location>
</feature>
<evidence type="ECO:0000256" key="7">
    <source>
        <dbReference type="ARBA" id="ARBA00023224"/>
    </source>
</evidence>
<dbReference type="PANTHER" id="PTHR24243">
    <property type="entry name" value="G-PROTEIN COUPLED RECEPTOR"/>
    <property type="match status" value="1"/>
</dbReference>
<evidence type="ECO:0000256" key="2">
    <source>
        <dbReference type="ARBA" id="ARBA00022692"/>
    </source>
</evidence>
<feature type="domain" description="G-protein coupled receptors family 1 profile" evidence="10">
    <location>
        <begin position="48"/>
        <end position="331"/>
    </location>
</feature>
<feature type="transmembrane region" description="Helical" evidence="9">
    <location>
        <begin position="150"/>
        <end position="174"/>
    </location>
</feature>
<evidence type="ECO:0000256" key="3">
    <source>
        <dbReference type="ARBA" id="ARBA00022989"/>
    </source>
</evidence>
<keyword evidence="7 8" id="KW-0807">Transducer</keyword>
<dbReference type="PRINTS" id="PR00237">
    <property type="entry name" value="GPCRRHODOPSN"/>
</dbReference>
<keyword evidence="4 8" id="KW-0297">G-protein coupled receptor</keyword>
<keyword evidence="2 8" id="KW-0812">Transmembrane</keyword>
<gene>
    <name evidence="11" type="primary">Necator_chrII.g7862</name>
    <name evidence="11" type="ORF">RB195_020068</name>
</gene>
<dbReference type="InterPro" id="IPR017452">
    <property type="entry name" value="GPCR_Rhodpsn_7TM"/>
</dbReference>
<evidence type="ECO:0000313" key="11">
    <source>
        <dbReference type="EMBL" id="KAK6737739.1"/>
    </source>
</evidence>
<evidence type="ECO:0000256" key="6">
    <source>
        <dbReference type="ARBA" id="ARBA00023170"/>
    </source>
</evidence>
<keyword evidence="5 9" id="KW-0472">Membrane</keyword>
<dbReference type="Gene3D" id="1.20.1070.10">
    <property type="entry name" value="Rhodopsin 7-helix transmembrane proteins"/>
    <property type="match status" value="1"/>
</dbReference>
<feature type="transmembrane region" description="Helical" evidence="9">
    <location>
        <begin position="110"/>
        <end position="129"/>
    </location>
</feature>
<dbReference type="SUPFAM" id="SSF81321">
    <property type="entry name" value="Family A G protein-coupled receptor-like"/>
    <property type="match status" value="1"/>
</dbReference>
<protein>
    <recommendedName>
        <fullName evidence="10">G-protein coupled receptors family 1 profile domain-containing protein</fullName>
    </recommendedName>
</protein>
<feature type="transmembrane region" description="Helical" evidence="9">
    <location>
        <begin position="36"/>
        <end position="57"/>
    </location>
</feature>
<evidence type="ECO:0000256" key="9">
    <source>
        <dbReference type="SAM" id="Phobius"/>
    </source>
</evidence>
<evidence type="ECO:0000256" key="8">
    <source>
        <dbReference type="RuleBase" id="RU000688"/>
    </source>
</evidence>
<reference evidence="11 12" key="1">
    <citation type="submission" date="2023-08" db="EMBL/GenBank/DDBJ databases">
        <title>A Necator americanus chromosomal reference genome.</title>
        <authorList>
            <person name="Ilik V."/>
            <person name="Petrzelkova K.J."/>
            <person name="Pardy F."/>
            <person name="Fuh T."/>
            <person name="Niatou-Singa F.S."/>
            <person name="Gouil Q."/>
            <person name="Baker L."/>
            <person name="Ritchie M.E."/>
            <person name="Jex A.R."/>
            <person name="Gazzola D."/>
            <person name="Li H."/>
            <person name="Toshio Fujiwara R."/>
            <person name="Zhan B."/>
            <person name="Aroian R.V."/>
            <person name="Pafco B."/>
            <person name="Schwarz E.M."/>
        </authorList>
    </citation>
    <scope>NUCLEOTIDE SEQUENCE [LARGE SCALE GENOMIC DNA]</scope>
    <source>
        <strain evidence="11 12">Aroian</strain>
        <tissue evidence="11">Whole animal</tissue>
    </source>
</reference>
<organism evidence="11 12">
    <name type="scientific">Necator americanus</name>
    <name type="common">Human hookworm</name>
    <dbReference type="NCBI Taxonomy" id="51031"/>
    <lineage>
        <taxon>Eukaryota</taxon>
        <taxon>Metazoa</taxon>
        <taxon>Ecdysozoa</taxon>
        <taxon>Nematoda</taxon>
        <taxon>Chromadorea</taxon>
        <taxon>Rhabditida</taxon>
        <taxon>Rhabditina</taxon>
        <taxon>Rhabditomorpha</taxon>
        <taxon>Strongyloidea</taxon>
        <taxon>Ancylostomatidae</taxon>
        <taxon>Bunostominae</taxon>
        <taxon>Necator</taxon>
    </lineage>
</organism>
<dbReference type="Proteomes" id="UP001303046">
    <property type="component" value="Unassembled WGS sequence"/>
</dbReference>
<feature type="transmembrane region" description="Helical" evidence="9">
    <location>
        <begin position="311"/>
        <end position="334"/>
    </location>
</feature>
<proteinExistence type="inferred from homology"/>
<dbReference type="EMBL" id="JAVFWL010000002">
    <property type="protein sequence ID" value="KAK6737739.1"/>
    <property type="molecule type" value="Genomic_DNA"/>
</dbReference>
<comment type="similarity">
    <text evidence="8">Belongs to the G-protein coupled receptor 1 family.</text>
</comment>
<name>A0ABR1CH34_NECAM</name>
<comment type="subcellular location">
    <subcellularLocation>
        <location evidence="1">Membrane</location>
        <topology evidence="1">Multi-pass membrane protein</topology>
    </subcellularLocation>
</comment>
<keyword evidence="12" id="KW-1185">Reference proteome</keyword>
<dbReference type="PROSITE" id="PS50262">
    <property type="entry name" value="G_PROTEIN_RECEP_F1_2"/>
    <property type="match status" value="1"/>
</dbReference>
<evidence type="ECO:0000256" key="4">
    <source>
        <dbReference type="ARBA" id="ARBA00023040"/>
    </source>
</evidence>
<feature type="transmembrane region" description="Helical" evidence="9">
    <location>
        <begin position="218"/>
        <end position="238"/>
    </location>
</feature>
<feature type="transmembrane region" description="Helical" evidence="9">
    <location>
        <begin position="266"/>
        <end position="284"/>
    </location>
</feature>
<evidence type="ECO:0000256" key="5">
    <source>
        <dbReference type="ARBA" id="ARBA00023136"/>
    </source>
</evidence>
<dbReference type="PRINTS" id="PR01157">
    <property type="entry name" value="P2YPURNOCPTR"/>
</dbReference>
<keyword evidence="3 9" id="KW-1133">Transmembrane helix</keyword>
<keyword evidence="6 8" id="KW-0675">Receptor</keyword>
<evidence type="ECO:0000256" key="1">
    <source>
        <dbReference type="ARBA" id="ARBA00004141"/>
    </source>
</evidence>
<dbReference type="PANTHER" id="PTHR24243:SF208">
    <property type="entry name" value="PYROKININ-1 RECEPTOR"/>
    <property type="match status" value="1"/>
</dbReference>